<dbReference type="Gene3D" id="2.30.30.30">
    <property type="match status" value="1"/>
</dbReference>
<evidence type="ECO:0000259" key="10">
    <source>
        <dbReference type="Pfam" id="PF08071"/>
    </source>
</evidence>
<dbReference type="GO" id="GO:0003735">
    <property type="term" value="F:structural constituent of ribosome"/>
    <property type="evidence" value="ECO:0007669"/>
    <property type="project" value="InterPro"/>
</dbReference>
<dbReference type="GO" id="GO:0022627">
    <property type="term" value="C:cytosolic small ribosomal subunit"/>
    <property type="evidence" value="ECO:0007669"/>
    <property type="project" value="TreeGrafter"/>
</dbReference>
<dbReference type="CDD" id="cd06087">
    <property type="entry name" value="KOW_RPS4"/>
    <property type="match status" value="1"/>
</dbReference>
<evidence type="ECO:0000256" key="4">
    <source>
        <dbReference type="ARBA" id="ARBA00022980"/>
    </source>
</evidence>
<evidence type="ECO:0000313" key="13">
    <source>
        <dbReference type="Proteomes" id="UP000603056"/>
    </source>
</evidence>
<sequence length="239" mass="26346">MSGHQKRVAAPKTWPITRKTNTWIVNTNPGPHNKSLSMPLALIVRDMLKIANTLGETKKILNAENVLVDGRIRKNPKFPVGIFDVVAIPENKQYYRMLLSPNEKLELRSLEGPDGKKLCKITNKTTIKGGKVQLNLHDGTNMLATAEGYEGYAPGDSLILSLPDKNIVKHLKFEEGSTAIIVGGKHSGETGSIVKKRVVHGSGLNAVTVKTSERELETLEKYVYVIGKDKPEIMVGERN</sequence>
<dbReference type="Pfam" id="PF00900">
    <property type="entry name" value="Ribosomal_S4e"/>
    <property type="match status" value="1"/>
</dbReference>
<dbReference type="PANTHER" id="PTHR11581">
    <property type="entry name" value="30S/40S RIBOSOMAL PROTEIN S4"/>
    <property type="match status" value="1"/>
</dbReference>
<dbReference type="InterPro" id="IPR038237">
    <property type="entry name" value="Ribosomal_eS4_central_sf"/>
</dbReference>
<feature type="domain" description="Small ribosomal subunit protein eS4 central region" evidence="9">
    <location>
        <begin position="92"/>
        <end position="167"/>
    </location>
</feature>
<dbReference type="HAMAP" id="MF_00485">
    <property type="entry name" value="Ribosomal_eS4"/>
    <property type="match status" value="1"/>
</dbReference>
<dbReference type="PIRSF" id="PIRSF002116">
    <property type="entry name" value="Ribosomal_S4"/>
    <property type="match status" value="1"/>
</dbReference>
<organism evidence="11 13">
    <name type="scientific">Candidatus Argoarchaeum ethanivorans</name>
    <dbReference type="NCBI Taxonomy" id="2608793"/>
    <lineage>
        <taxon>Archaea</taxon>
        <taxon>Methanobacteriati</taxon>
        <taxon>Methanobacteriota</taxon>
        <taxon>Stenosarchaea group</taxon>
        <taxon>Methanomicrobia</taxon>
        <taxon>Methanosarcinales</taxon>
        <taxon>Methanosarcinales incertae sedis</taxon>
        <taxon>GOM Arc I cluster</taxon>
        <taxon>Candidatus Argoarchaeum</taxon>
    </lineage>
</organism>
<dbReference type="Gene3D" id="3.10.290.10">
    <property type="entry name" value="RNA-binding S4 domain"/>
    <property type="match status" value="1"/>
</dbReference>
<accession>A0A811TCD2</accession>
<dbReference type="InterPro" id="IPR013845">
    <property type="entry name" value="Ribosomal_eS4_central_region"/>
</dbReference>
<evidence type="ECO:0000256" key="5">
    <source>
        <dbReference type="ARBA" id="ARBA00023274"/>
    </source>
</evidence>
<feature type="domain" description="Small ribosomal subunit protein eS4 N-terminal" evidence="10">
    <location>
        <begin position="3"/>
        <end position="34"/>
    </location>
</feature>
<evidence type="ECO:0000256" key="1">
    <source>
        <dbReference type="ARBA" id="ARBA00007500"/>
    </source>
</evidence>
<dbReference type="PROSITE" id="PS50889">
    <property type="entry name" value="S4"/>
    <property type="match status" value="1"/>
</dbReference>
<dbReference type="Proteomes" id="UP000634805">
    <property type="component" value="Unassembled WGS sequence"/>
</dbReference>
<dbReference type="InterPro" id="IPR014722">
    <property type="entry name" value="Rib_uL2_dom2"/>
</dbReference>
<keyword evidence="4 7" id="KW-0689">Ribosomal protein</keyword>
<comment type="caution">
    <text evidence="11">The sequence shown here is derived from an EMBL/GenBank/DDBJ whole genome shotgun (WGS) entry which is preliminary data.</text>
</comment>
<dbReference type="EMBL" id="CAJHIS010000040">
    <property type="protein sequence ID" value="CAD6494968.1"/>
    <property type="molecule type" value="Genomic_DNA"/>
</dbReference>
<keyword evidence="2 8" id="KW-0699">rRNA-binding</keyword>
<dbReference type="InterPro" id="IPR018199">
    <property type="entry name" value="Ribosomal_eS4_N_CS"/>
</dbReference>
<gene>
    <name evidence="7 11" type="primary">rps4e</name>
    <name evidence="12" type="ORF">EMLJLAPB_01053</name>
    <name evidence="11" type="ORF">FFODKBPE_00490</name>
</gene>
<dbReference type="InterPro" id="IPR013843">
    <property type="entry name" value="Ribosomal_eS4_N"/>
</dbReference>
<dbReference type="PANTHER" id="PTHR11581:SF0">
    <property type="entry name" value="SMALL RIBOSOMAL SUBUNIT PROTEIN ES4"/>
    <property type="match status" value="1"/>
</dbReference>
<dbReference type="InterPro" id="IPR041982">
    <property type="entry name" value="Ribosomal_eS4_KOW"/>
</dbReference>
<evidence type="ECO:0000256" key="6">
    <source>
        <dbReference type="ARBA" id="ARBA00035272"/>
    </source>
</evidence>
<dbReference type="GO" id="GO:0019843">
    <property type="term" value="F:rRNA binding"/>
    <property type="evidence" value="ECO:0007669"/>
    <property type="project" value="UniProtKB-KW"/>
</dbReference>
<dbReference type="Gene3D" id="2.40.50.740">
    <property type="match status" value="1"/>
</dbReference>
<dbReference type="InterPro" id="IPR000876">
    <property type="entry name" value="Ribosomal_eS4"/>
</dbReference>
<comment type="similarity">
    <text evidence="1 7">Belongs to the eukaryotic ribosomal protein eS4 family.</text>
</comment>
<dbReference type="FunFam" id="3.10.290.10:FF:000002">
    <property type="entry name" value="40S ribosomal protein S4"/>
    <property type="match status" value="1"/>
</dbReference>
<evidence type="ECO:0000256" key="8">
    <source>
        <dbReference type="PROSITE-ProRule" id="PRU00182"/>
    </source>
</evidence>
<dbReference type="PROSITE" id="PS00528">
    <property type="entry name" value="RIBOSOMAL_S4E"/>
    <property type="match status" value="1"/>
</dbReference>
<dbReference type="Proteomes" id="UP000603056">
    <property type="component" value="Unassembled WGS sequence"/>
</dbReference>
<reference evidence="11" key="1">
    <citation type="submission" date="2020-10" db="EMBL/GenBank/DDBJ databases">
        <authorList>
            <person name="Hahn C.J."/>
            <person name="Laso-Perez R."/>
            <person name="Vulcano F."/>
            <person name="Vaziourakis K.-M."/>
            <person name="Stokke R."/>
            <person name="Steen I.H."/>
            <person name="Teske A."/>
            <person name="Boetius A."/>
            <person name="Liebeke M."/>
            <person name="Amann R."/>
            <person name="Knittel K."/>
        </authorList>
    </citation>
    <scope>NUCLEOTIDE SEQUENCE</scope>
    <source>
        <strain evidence="12">Gfbio:e3339647-f889-4370-9287-4fb5cb688e4c:AG392D22_GoMArc1</strain>
        <strain evidence="11">Gfbio:e3339647-f889-4370-9287-4fb5cb688e4c:AG394J04_GoMArc1</strain>
    </source>
</reference>
<dbReference type="NCBIfam" id="NF003312">
    <property type="entry name" value="PRK04313.1"/>
    <property type="match status" value="1"/>
</dbReference>
<dbReference type="EMBL" id="CAJHIP010000021">
    <property type="protein sequence ID" value="CAD6493398.1"/>
    <property type="molecule type" value="Genomic_DNA"/>
</dbReference>
<evidence type="ECO:0000256" key="3">
    <source>
        <dbReference type="ARBA" id="ARBA00022884"/>
    </source>
</evidence>
<dbReference type="InterPro" id="IPR036986">
    <property type="entry name" value="S4_RNA-bd_sf"/>
</dbReference>
<dbReference type="Pfam" id="PF08071">
    <property type="entry name" value="RS4NT"/>
    <property type="match status" value="1"/>
</dbReference>
<evidence type="ECO:0000256" key="7">
    <source>
        <dbReference type="HAMAP-Rule" id="MF_00485"/>
    </source>
</evidence>
<dbReference type="GO" id="GO:0006412">
    <property type="term" value="P:translation"/>
    <property type="evidence" value="ECO:0007669"/>
    <property type="project" value="UniProtKB-UniRule"/>
</dbReference>
<dbReference type="AlphaFoldDB" id="A0A811TCD2"/>
<keyword evidence="5 7" id="KW-0687">Ribonucleoprotein</keyword>
<evidence type="ECO:0000256" key="2">
    <source>
        <dbReference type="ARBA" id="ARBA00022730"/>
    </source>
</evidence>
<evidence type="ECO:0000259" key="9">
    <source>
        <dbReference type="Pfam" id="PF00900"/>
    </source>
</evidence>
<evidence type="ECO:0000313" key="11">
    <source>
        <dbReference type="EMBL" id="CAD6493398.1"/>
    </source>
</evidence>
<protein>
    <recommendedName>
        <fullName evidence="6 7">Small ribosomal subunit protein eS4</fullName>
    </recommendedName>
</protein>
<name>A0A811TCD2_9EURY</name>
<proteinExistence type="inferred from homology"/>
<evidence type="ECO:0000313" key="12">
    <source>
        <dbReference type="EMBL" id="CAD6494968.1"/>
    </source>
</evidence>
<keyword evidence="3 7" id="KW-0694">RNA-binding</keyword>